<evidence type="ECO:0000313" key="2">
    <source>
        <dbReference type="EMBL" id="KAB7791129.1"/>
    </source>
</evidence>
<evidence type="ECO:0000313" key="3">
    <source>
        <dbReference type="Proteomes" id="UP000441772"/>
    </source>
</evidence>
<dbReference type="InterPro" id="IPR011704">
    <property type="entry name" value="ATPase_dyneun-rel_AAA"/>
</dbReference>
<dbReference type="InterPro" id="IPR052934">
    <property type="entry name" value="Methyl-DNA_Rec/Restrict_Enz"/>
</dbReference>
<dbReference type="AlphaFoldDB" id="A0A6I1GP10"/>
<dbReference type="GO" id="GO:0016887">
    <property type="term" value="F:ATP hydrolysis activity"/>
    <property type="evidence" value="ECO:0007669"/>
    <property type="project" value="InterPro"/>
</dbReference>
<dbReference type="Pfam" id="PF07728">
    <property type="entry name" value="AAA_5"/>
    <property type="match status" value="1"/>
</dbReference>
<dbReference type="EMBL" id="WBVT01000003">
    <property type="protein sequence ID" value="KAB7791129.1"/>
    <property type="molecule type" value="Genomic_DNA"/>
</dbReference>
<feature type="domain" description="Cyclic nucleotide-binding" evidence="1">
    <location>
        <begin position="418"/>
        <end position="474"/>
    </location>
</feature>
<sequence length="581" mass="66488">MTAGKVDSVLQSNRRKMMRPVLEALRELGGSGERPQVHEQVAKDLAVGNQDCFYNQKDVDFVRLMLVFGGYIESDTDDGVWTLTDSGKTVNMTAELASDIIRRNNRKYKDQRAKKKVADNALGDGGIPEKRYWSYRPGSKAEQWQKCLQNSVMLIGYGIVGNLAKCNGRNDIQQALQNSYGLSNAPTTISRELWQFVHDMSVGDIIVAADGHRKILGIGEVQSDYEYQESDTDDFNHVRQVLWTDKSGDDIVIQSEKQFHNKTLNEITGNLDMVQQIDDLLDDEAMDVDDASTDDVESYSREQFLDEVYVDGRTYDNIDAALKRKKNIILMGAPGVGKTFMAKRLAYSIMGEKDSKRVEMVQFHQNYSYEDFMLGYRPKDNGFELKYGVFYEFCKKAEEDEDRSYFFIIDEINRGNLGKIFGELFMLIENDKRGFSLRLPYADELFSIPANVFIIGMMNTADRSLAMIDYALRRRFAFIELEPGFDAKGFMSYMNTLHSERFDRLIAAVKHLNREISRDDSLGKGFRIGHSYFCGLTPETADEQTLTGIVEYELVPLLEEYWFDDPQKVEEEAGKLREAIR</sequence>
<accession>A0A6I1GP10</accession>
<dbReference type="PANTHER" id="PTHR37291:SF1">
    <property type="entry name" value="TYPE IV METHYL-DIRECTED RESTRICTION ENZYME ECOKMCRB SUBUNIT"/>
    <property type="match status" value="1"/>
</dbReference>
<proteinExistence type="predicted"/>
<evidence type="ECO:0000259" key="1">
    <source>
        <dbReference type="PROSITE" id="PS50042"/>
    </source>
</evidence>
<protein>
    <submittedName>
        <fullName evidence="2">ATPase</fullName>
    </submittedName>
</protein>
<dbReference type="InterPro" id="IPR003593">
    <property type="entry name" value="AAA+_ATPase"/>
</dbReference>
<dbReference type="InterPro" id="IPR027417">
    <property type="entry name" value="P-loop_NTPase"/>
</dbReference>
<dbReference type="PROSITE" id="PS50042">
    <property type="entry name" value="CNMP_BINDING_3"/>
    <property type="match status" value="1"/>
</dbReference>
<gene>
    <name evidence="2" type="ORF">F7D09_0295</name>
</gene>
<organism evidence="2 3">
    <name type="scientific">Bifidobacterium leontopitheci</name>
    <dbReference type="NCBI Taxonomy" id="2650774"/>
    <lineage>
        <taxon>Bacteria</taxon>
        <taxon>Bacillati</taxon>
        <taxon>Actinomycetota</taxon>
        <taxon>Actinomycetes</taxon>
        <taxon>Bifidobacteriales</taxon>
        <taxon>Bifidobacteriaceae</taxon>
        <taxon>Bifidobacterium</taxon>
    </lineage>
</organism>
<dbReference type="Proteomes" id="UP000441772">
    <property type="component" value="Unassembled WGS sequence"/>
</dbReference>
<dbReference type="SMART" id="SM00382">
    <property type="entry name" value="AAA"/>
    <property type="match status" value="1"/>
</dbReference>
<keyword evidence="3" id="KW-1185">Reference proteome</keyword>
<dbReference type="InterPro" id="IPR000595">
    <property type="entry name" value="cNMP-bd_dom"/>
</dbReference>
<comment type="caution">
    <text evidence="2">The sequence shown here is derived from an EMBL/GenBank/DDBJ whole genome shotgun (WGS) entry which is preliminary data.</text>
</comment>
<reference evidence="2 3" key="1">
    <citation type="submission" date="2019-09" db="EMBL/GenBank/DDBJ databases">
        <title>Characterization of the phylogenetic diversity of two novel species belonging to the genus Bifidobacterium: Bifidobacterium cebidarum sp. nov. and Bifidobacterium leontopitheci sp. nov.</title>
        <authorList>
            <person name="Lugli G.A."/>
            <person name="Duranti S."/>
            <person name="Milani C."/>
            <person name="Turroni F."/>
            <person name="Ventura M."/>
        </authorList>
    </citation>
    <scope>NUCLEOTIDE SEQUENCE [LARGE SCALE GENOMIC DNA]</scope>
    <source>
        <strain evidence="2 3">LMG 31471</strain>
    </source>
</reference>
<dbReference type="SUPFAM" id="SSF52540">
    <property type="entry name" value="P-loop containing nucleoside triphosphate hydrolases"/>
    <property type="match status" value="1"/>
</dbReference>
<dbReference type="Gene3D" id="3.40.50.300">
    <property type="entry name" value="P-loop containing nucleotide triphosphate hydrolases"/>
    <property type="match status" value="1"/>
</dbReference>
<dbReference type="PANTHER" id="PTHR37291">
    <property type="entry name" value="5-METHYLCYTOSINE-SPECIFIC RESTRICTION ENZYME B"/>
    <property type="match status" value="1"/>
</dbReference>
<name>A0A6I1GP10_9BIFI</name>
<dbReference type="GO" id="GO:0005524">
    <property type="term" value="F:ATP binding"/>
    <property type="evidence" value="ECO:0007669"/>
    <property type="project" value="InterPro"/>
</dbReference>
<dbReference type="CDD" id="cd00009">
    <property type="entry name" value="AAA"/>
    <property type="match status" value="1"/>
</dbReference>